<dbReference type="Proteomes" id="UP001142393">
    <property type="component" value="Unassembled WGS sequence"/>
</dbReference>
<dbReference type="AlphaFoldDB" id="A0A9W8P6T1"/>
<feature type="compositionally biased region" description="Basic and acidic residues" evidence="1">
    <location>
        <begin position="237"/>
        <end position="246"/>
    </location>
</feature>
<keyword evidence="3" id="KW-1185">Reference proteome</keyword>
<feature type="compositionally biased region" description="Polar residues" evidence="1">
    <location>
        <begin position="314"/>
        <end position="324"/>
    </location>
</feature>
<feature type="region of interest" description="Disordered" evidence="1">
    <location>
        <begin position="186"/>
        <end position="348"/>
    </location>
</feature>
<sequence>MDFSGRSSNGFSALGDLSSMRDLRDIRDLGFDGHSVRDLRGINDLRDLRGLGMGNFDTLRDLRAFNGAHNLNGIGALGSGGGSIDLNALRGMDRMDAINTLRSLGVDLRGIGPEGMRDRDFLDVRDPRDPRNFDLRSPDLENPNLNSTLGARMMYQQMMLHQQHHQQLIQRRERLAALQAAHAHGEPIPPHIHYSSHSAHPHNLLHRPSHSSIHSRETRDARDSSDPRHTPSSLSKDPSKDLDRHESKRRTSSSADVGASGPSAGDGSGKEKDKDRTKDGDDMGDIVAFLDAVDNPSTSHVRSGPSVPRRSSSTNQTLDWPTSVTEKDGVPGASSSSSPPFVSELNLPAGLSSPDTTWLDFLSSTPAPSSSLGGLSINSVPTSWGRGNSTSFGSRMSDPPPGMNTSMSTTNNLRGGDPFGSIGNTTAFDRQMLADVFSGLGGNVTLHELIVPEIHHSEW</sequence>
<proteinExistence type="predicted"/>
<evidence type="ECO:0000313" key="2">
    <source>
        <dbReference type="EMBL" id="KAJ3748094.1"/>
    </source>
</evidence>
<dbReference type="EMBL" id="JANVFU010000003">
    <property type="protein sequence ID" value="KAJ3748094.1"/>
    <property type="molecule type" value="Genomic_DNA"/>
</dbReference>
<feature type="compositionally biased region" description="Basic and acidic residues" evidence="1">
    <location>
        <begin position="117"/>
        <end position="139"/>
    </location>
</feature>
<feature type="compositionally biased region" description="Basic and acidic residues" evidence="1">
    <location>
        <begin position="214"/>
        <end position="229"/>
    </location>
</feature>
<feature type="compositionally biased region" description="Low complexity" evidence="1">
    <location>
        <begin position="252"/>
        <end position="265"/>
    </location>
</feature>
<gene>
    <name evidence="2" type="ORF">DFH05DRAFT_882608</name>
</gene>
<feature type="compositionally biased region" description="Basic and acidic residues" evidence="1">
    <location>
        <begin position="268"/>
        <end position="281"/>
    </location>
</feature>
<feature type="compositionally biased region" description="Basic residues" evidence="1">
    <location>
        <begin position="199"/>
        <end position="209"/>
    </location>
</feature>
<feature type="region of interest" description="Disordered" evidence="1">
    <location>
        <begin position="386"/>
        <end position="407"/>
    </location>
</feature>
<evidence type="ECO:0000313" key="3">
    <source>
        <dbReference type="Proteomes" id="UP001142393"/>
    </source>
</evidence>
<evidence type="ECO:0000256" key="1">
    <source>
        <dbReference type="SAM" id="MobiDB-lite"/>
    </source>
</evidence>
<feature type="compositionally biased region" description="Low complexity" evidence="1">
    <location>
        <begin position="299"/>
        <end position="313"/>
    </location>
</feature>
<comment type="caution">
    <text evidence="2">The sequence shown here is derived from an EMBL/GenBank/DDBJ whole genome shotgun (WGS) entry which is preliminary data.</text>
</comment>
<accession>A0A9W8P6T1</accession>
<reference evidence="2 3" key="1">
    <citation type="journal article" date="2023" name="Proc. Natl. Acad. Sci. U.S.A.">
        <title>A global phylogenomic analysis of the shiitake genus Lentinula.</title>
        <authorList>
            <person name="Sierra-Patev S."/>
            <person name="Min B."/>
            <person name="Naranjo-Ortiz M."/>
            <person name="Looney B."/>
            <person name="Konkel Z."/>
            <person name="Slot J.C."/>
            <person name="Sakamoto Y."/>
            <person name="Steenwyk J.L."/>
            <person name="Rokas A."/>
            <person name="Carro J."/>
            <person name="Camarero S."/>
            <person name="Ferreira P."/>
            <person name="Molpeceres G."/>
            <person name="Ruiz-Duenas F.J."/>
            <person name="Serrano A."/>
            <person name="Henrissat B."/>
            <person name="Drula E."/>
            <person name="Hughes K.W."/>
            <person name="Mata J.L."/>
            <person name="Ishikawa N.K."/>
            <person name="Vargas-Isla R."/>
            <person name="Ushijima S."/>
            <person name="Smith C.A."/>
            <person name="Donoghue J."/>
            <person name="Ahrendt S."/>
            <person name="Andreopoulos W."/>
            <person name="He G."/>
            <person name="LaButti K."/>
            <person name="Lipzen A."/>
            <person name="Ng V."/>
            <person name="Riley R."/>
            <person name="Sandor L."/>
            <person name="Barry K."/>
            <person name="Martinez A.T."/>
            <person name="Xiao Y."/>
            <person name="Gibbons J.G."/>
            <person name="Terashima K."/>
            <person name="Grigoriev I.V."/>
            <person name="Hibbett D."/>
        </authorList>
    </citation>
    <scope>NUCLEOTIDE SEQUENCE [LARGE SCALE GENOMIC DNA]</scope>
    <source>
        <strain evidence="2 3">TFB7810</strain>
    </source>
</reference>
<name>A0A9W8P6T1_9AGAR</name>
<feature type="region of interest" description="Disordered" evidence="1">
    <location>
        <begin position="117"/>
        <end position="144"/>
    </location>
</feature>
<organism evidence="2 3">
    <name type="scientific">Lentinula detonsa</name>
    <dbReference type="NCBI Taxonomy" id="2804962"/>
    <lineage>
        <taxon>Eukaryota</taxon>
        <taxon>Fungi</taxon>
        <taxon>Dikarya</taxon>
        <taxon>Basidiomycota</taxon>
        <taxon>Agaricomycotina</taxon>
        <taxon>Agaricomycetes</taxon>
        <taxon>Agaricomycetidae</taxon>
        <taxon>Agaricales</taxon>
        <taxon>Marasmiineae</taxon>
        <taxon>Omphalotaceae</taxon>
        <taxon>Lentinula</taxon>
    </lineage>
</organism>
<protein>
    <submittedName>
        <fullName evidence="2">Uncharacterized protein</fullName>
    </submittedName>
</protein>